<dbReference type="InterPro" id="IPR013103">
    <property type="entry name" value="RVT_2"/>
</dbReference>
<sequence length="881" mass="101005">MTGEKKLFQSLTLKEGGTVGFGGNQKGKIIGIGTVGNSFLYISDVWLVDGLKHNLLSISQFCDNGYVVVFNKNSCTVSKDSDKSIVFKGKRKGNVYKINLSDLAEQRVVCLLTLSEDKWIWHKRLGHANWRLISKLSKLDLVRGLPKIKYHSDTLCGSCQKGKIAKSSFKPKNTVSTSRPLELLHIDLFGPVSTASINGKKYGLVIVDDYSRWTWVKFLRTKDDAYDEFSNFCTQIQNEKGTTILKVRSDHGGEFENEPFEMFCEKYGILHEFSSPRTPQQNGVVERKNRSLQEMARTVMHEMNLAKFLWAEAVNTTCYVQNRIFIRPMLNKTAYELFNGRKPEISYFHQFGCTCYILNNKVHLKKFDAKAYKGIFIGYSERSKAYRLYISETHTVEETMHVKFDDKEPDQVSELVEGISNLQVSDDEASEHTRFSEPLEVSAPTTSENKNADTTSEDEMDKDSEENIPPKNTFNYKSSHPEELILGNKDSPRKTRSDFRNEESLVGLISMVEPTKIEEALSDDAWIVAMQEELNQFERNDVWSLVPKPSHKNIIGTKWVFRNKLNEQGEVVRNKARLVAQGYSQQEGIDYTETFAPVARLEAIRLLLSYAINHNITLYQMDVKSAFLNGVISEEVYVKQPPGFEDISNPNHVFKLKKSLYGLKQAPRAWYERLSNYLIEKGFEKGQVDNTLFRKTTKNDILIIQIYVDDIIFGSTNATMCKNFSKIMQEEFEMSMMGELKFFLGIQINQSKEGIYIHQTKYTKELLKKFNMEDCKPMNTPMHPTSSLCKSEEEGKVDQKIYRGMIGSLLYLTASRPDILFSVCLCARFQSDPRESHLTAVKRIFRYLKGTTNLGLFYKKSNDYKLVGFCDADYAGDKIER</sequence>
<dbReference type="Gene3D" id="3.30.420.10">
    <property type="entry name" value="Ribonuclease H-like superfamily/Ribonuclease H"/>
    <property type="match status" value="1"/>
</dbReference>
<feature type="compositionally biased region" description="Basic and acidic residues" evidence="5">
    <location>
        <begin position="490"/>
        <end position="499"/>
    </location>
</feature>
<keyword evidence="4" id="KW-0378">Hydrolase</keyword>
<keyword evidence="1" id="KW-0645">Protease</keyword>
<dbReference type="GO" id="GO:0015074">
    <property type="term" value="P:DNA integration"/>
    <property type="evidence" value="ECO:0007669"/>
    <property type="project" value="InterPro"/>
</dbReference>
<dbReference type="Pfam" id="PF22936">
    <property type="entry name" value="Pol_BBD"/>
    <property type="match status" value="1"/>
</dbReference>
<dbReference type="Pfam" id="PF07727">
    <property type="entry name" value="RVT_2"/>
    <property type="match status" value="1"/>
</dbReference>
<feature type="compositionally biased region" description="Acidic residues" evidence="5">
    <location>
        <begin position="455"/>
        <end position="466"/>
    </location>
</feature>
<gene>
    <name evidence="7" type="ORF">L195_g001682</name>
</gene>
<dbReference type="InterPro" id="IPR043502">
    <property type="entry name" value="DNA/RNA_pol_sf"/>
</dbReference>
<dbReference type="InterPro" id="IPR039537">
    <property type="entry name" value="Retrotran_Ty1/copia-like"/>
</dbReference>
<evidence type="ECO:0000259" key="6">
    <source>
        <dbReference type="PROSITE" id="PS50994"/>
    </source>
</evidence>
<feature type="compositionally biased region" description="Polar residues" evidence="5">
    <location>
        <begin position="443"/>
        <end position="454"/>
    </location>
</feature>
<reference evidence="7 8" key="2">
    <citation type="journal article" date="2017" name="Front. Plant Sci.">
        <title>Gene Classification and Mining of Molecular Markers Useful in Red Clover (Trifolium pratense) Breeding.</title>
        <authorList>
            <person name="Istvanek J."/>
            <person name="Dluhosova J."/>
            <person name="Dluhos P."/>
            <person name="Patkova L."/>
            <person name="Nedelnik J."/>
            <person name="Repkova J."/>
        </authorList>
    </citation>
    <scope>NUCLEOTIDE SEQUENCE [LARGE SCALE GENOMIC DNA]</scope>
    <source>
        <strain evidence="8">cv. Tatra</strain>
        <tissue evidence="7">Young leaves</tissue>
    </source>
</reference>
<feature type="region of interest" description="Disordered" evidence="5">
    <location>
        <begin position="422"/>
        <end position="499"/>
    </location>
</feature>
<reference evidence="7 8" key="1">
    <citation type="journal article" date="2014" name="Am. J. Bot.">
        <title>Genome assembly and annotation for red clover (Trifolium pratense; Fabaceae).</title>
        <authorList>
            <person name="Istvanek J."/>
            <person name="Jaros M."/>
            <person name="Krenek A."/>
            <person name="Repkova J."/>
        </authorList>
    </citation>
    <scope>NUCLEOTIDE SEQUENCE [LARGE SCALE GENOMIC DNA]</scope>
    <source>
        <strain evidence="8">cv. Tatra</strain>
        <tissue evidence="7">Young leaves</tissue>
    </source>
</reference>
<dbReference type="EMBL" id="ASHM01000698">
    <property type="protein sequence ID" value="PNY05239.1"/>
    <property type="molecule type" value="Genomic_DNA"/>
</dbReference>
<dbReference type="GO" id="GO:0046872">
    <property type="term" value="F:metal ion binding"/>
    <property type="evidence" value="ECO:0007669"/>
    <property type="project" value="UniProtKB-KW"/>
</dbReference>
<dbReference type="SUPFAM" id="SSF53098">
    <property type="entry name" value="Ribonuclease H-like"/>
    <property type="match status" value="1"/>
</dbReference>
<dbReference type="AlphaFoldDB" id="A0A2K3NQC5"/>
<dbReference type="InterPro" id="IPR025724">
    <property type="entry name" value="GAG-pre-integrase_dom"/>
</dbReference>
<dbReference type="GO" id="GO:0004190">
    <property type="term" value="F:aspartic-type endopeptidase activity"/>
    <property type="evidence" value="ECO:0007669"/>
    <property type="project" value="UniProtKB-KW"/>
</dbReference>
<dbReference type="PANTHER" id="PTHR42648:SF21">
    <property type="entry name" value="CYSTEINE-RICH RLK (RECEPTOR-LIKE PROTEIN KINASE) 8"/>
    <property type="match status" value="1"/>
</dbReference>
<dbReference type="Proteomes" id="UP000236291">
    <property type="component" value="Unassembled WGS sequence"/>
</dbReference>
<evidence type="ECO:0000256" key="1">
    <source>
        <dbReference type="ARBA" id="ARBA00022670"/>
    </source>
</evidence>
<keyword evidence="3" id="KW-0064">Aspartyl protease</keyword>
<dbReference type="InterPro" id="IPR012337">
    <property type="entry name" value="RNaseH-like_sf"/>
</dbReference>
<evidence type="ECO:0000256" key="5">
    <source>
        <dbReference type="SAM" id="MobiDB-lite"/>
    </source>
</evidence>
<proteinExistence type="predicted"/>
<dbReference type="Pfam" id="PF00665">
    <property type="entry name" value="rve"/>
    <property type="match status" value="1"/>
</dbReference>
<organism evidence="7 8">
    <name type="scientific">Trifolium pratense</name>
    <name type="common">Red clover</name>
    <dbReference type="NCBI Taxonomy" id="57577"/>
    <lineage>
        <taxon>Eukaryota</taxon>
        <taxon>Viridiplantae</taxon>
        <taxon>Streptophyta</taxon>
        <taxon>Embryophyta</taxon>
        <taxon>Tracheophyta</taxon>
        <taxon>Spermatophyta</taxon>
        <taxon>Magnoliopsida</taxon>
        <taxon>eudicotyledons</taxon>
        <taxon>Gunneridae</taxon>
        <taxon>Pentapetalae</taxon>
        <taxon>rosids</taxon>
        <taxon>fabids</taxon>
        <taxon>Fabales</taxon>
        <taxon>Fabaceae</taxon>
        <taxon>Papilionoideae</taxon>
        <taxon>50 kb inversion clade</taxon>
        <taxon>NPAAA clade</taxon>
        <taxon>Hologalegina</taxon>
        <taxon>IRL clade</taxon>
        <taxon>Trifolieae</taxon>
        <taxon>Trifolium</taxon>
    </lineage>
</organism>
<dbReference type="InterPro" id="IPR001584">
    <property type="entry name" value="Integrase_cat-core"/>
</dbReference>
<evidence type="ECO:0000256" key="3">
    <source>
        <dbReference type="ARBA" id="ARBA00022750"/>
    </source>
</evidence>
<protein>
    <submittedName>
        <fullName evidence="7">Retrotransposon-related protein</fullName>
    </submittedName>
</protein>
<dbReference type="PROSITE" id="PS50994">
    <property type="entry name" value="INTEGRASE"/>
    <property type="match status" value="1"/>
</dbReference>
<dbReference type="InterPro" id="IPR036397">
    <property type="entry name" value="RNaseH_sf"/>
</dbReference>
<dbReference type="InterPro" id="IPR054722">
    <property type="entry name" value="PolX-like_BBD"/>
</dbReference>
<dbReference type="SUPFAM" id="SSF56672">
    <property type="entry name" value="DNA/RNA polymerases"/>
    <property type="match status" value="1"/>
</dbReference>
<dbReference type="GO" id="GO:0003676">
    <property type="term" value="F:nucleic acid binding"/>
    <property type="evidence" value="ECO:0007669"/>
    <property type="project" value="InterPro"/>
</dbReference>
<name>A0A2K3NQC5_TRIPR</name>
<dbReference type="Pfam" id="PF25597">
    <property type="entry name" value="SH3_retrovirus"/>
    <property type="match status" value="1"/>
</dbReference>
<evidence type="ECO:0000313" key="7">
    <source>
        <dbReference type="EMBL" id="PNY05239.1"/>
    </source>
</evidence>
<evidence type="ECO:0000256" key="4">
    <source>
        <dbReference type="ARBA" id="ARBA00022801"/>
    </source>
</evidence>
<dbReference type="PANTHER" id="PTHR42648">
    <property type="entry name" value="TRANSPOSASE, PUTATIVE-RELATED"/>
    <property type="match status" value="1"/>
</dbReference>
<keyword evidence="2" id="KW-0479">Metal-binding</keyword>
<evidence type="ECO:0000313" key="8">
    <source>
        <dbReference type="Proteomes" id="UP000236291"/>
    </source>
</evidence>
<evidence type="ECO:0000256" key="2">
    <source>
        <dbReference type="ARBA" id="ARBA00022723"/>
    </source>
</evidence>
<accession>A0A2K3NQC5</accession>
<dbReference type="GO" id="GO:0006508">
    <property type="term" value="P:proteolysis"/>
    <property type="evidence" value="ECO:0007669"/>
    <property type="project" value="UniProtKB-KW"/>
</dbReference>
<feature type="domain" description="Integrase catalytic" evidence="6">
    <location>
        <begin position="176"/>
        <end position="342"/>
    </location>
</feature>
<dbReference type="Pfam" id="PF13976">
    <property type="entry name" value="gag_pre-integrs"/>
    <property type="match status" value="1"/>
</dbReference>
<comment type="caution">
    <text evidence="7">The sequence shown here is derived from an EMBL/GenBank/DDBJ whole genome shotgun (WGS) entry which is preliminary data.</text>
</comment>
<dbReference type="InterPro" id="IPR057670">
    <property type="entry name" value="SH3_retrovirus"/>
</dbReference>